<dbReference type="PANTHER" id="PTHR47168">
    <property type="entry name" value="RING ZINC FINGER DOMAIN SUPERFAMILY PROTEIN-RELATED"/>
    <property type="match status" value="1"/>
</dbReference>
<evidence type="ECO:0000256" key="7">
    <source>
        <dbReference type="ARBA" id="ARBA00023136"/>
    </source>
</evidence>
<name>A0A9W8H6D5_9FUNG</name>
<evidence type="ECO:0000256" key="5">
    <source>
        <dbReference type="ARBA" id="ARBA00022833"/>
    </source>
</evidence>
<feature type="region of interest" description="Disordered" evidence="9">
    <location>
        <begin position="162"/>
        <end position="210"/>
    </location>
</feature>
<dbReference type="InterPro" id="IPR001841">
    <property type="entry name" value="Znf_RING"/>
</dbReference>
<feature type="compositionally biased region" description="Gly residues" evidence="9">
    <location>
        <begin position="196"/>
        <end position="206"/>
    </location>
</feature>
<comment type="caution">
    <text evidence="11">The sequence shown here is derived from an EMBL/GenBank/DDBJ whole genome shotgun (WGS) entry which is preliminary data.</text>
</comment>
<dbReference type="OrthoDB" id="8062037at2759"/>
<feature type="region of interest" description="Disordered" evidence="9">
    <location>
        <begin position="97"/>
        <end position="133"/>
    </location>
</feature>
<dbReference type="Pfam" id="PF13639">
    <property type="entry name" value="zf-RING_2"/>
    <property type="match status" value="1"/>
</dbReference>
<evidence type="ECO:0000256" key="3">
    <source>
        <dbReference type="ARBA" id="ARBA00022723"/>
    </source>
</evidence>
<dbReference type="Proteomes" id="UP001140217">
    <property type="component" value="Unassembled WGS sequence"/>
</dbReference>
<dbReference type="SUPFAM" id="SSF57850">
    <property type="entry name" value="RING/U-box"/>
    <property type="match status" value="1"/>
</dbReference>
<feature type="region of interest" description="Disordered" evidence="9">
    <location>
        <begin position="349"/>
        <end position="404"/>
    </location>
</feature>
<evidence type="ECO:0000256" key="6">
    <source>
        <dbReference type="ARBA" id="ARBA00022989"/>
    </source>
</evidence>
<comment type="subcellular location">
    <subcellularLocation>
        <location evidence="1">Membrane</location>
        <topology evidence="1">Single-pass membrane protein</topology>
    </subcellularLocation>
</comment>
<feature type="compositionally biased region" description="Low complexity" evidence="9">
    <location>
        <begin position="162"/>
        <end position="195"/>
    </location>
</feature>
<feature type="region of interest" description="Disordered" evidence="9">
    <location>
        <begin position="1"/>
        <end position="52"/>
    </location>
</feature>
<evidence type="ECO:0000259" key="10">
    <source>
        <dbReference type="PROSITE" id="PS50089"/>
    </source>
</evidence>
<reference evidence="11" key="1">
    <citation type="submission" date="2022-07" db="EMBL/GenBank/DDBJ databases">
        <title>Phylogenomic reconstructions and comparative analyses of Kickxellomycotina fungi.</title>
        <authorList>
            <person name="Reynolds N.K."/>
            <person name="Stajich J.E."/>
            <person name="Barry K."/>
            <person name="Grigoriev I.V."/>
            <person name="Crous P."/>
            <person name="Smith M.E."/>
        </authorList>
    </citation>
    <scope>NUCLEOTIDE SEQUENCE</scope>
    <source>
        <strain evidence="11">NBRC 105414</strain>
    </source>
</reference>
<evidence type="ECO:0000256" key="1">
    <source>
        <dbReference type="ARBA" id="ARBA00004167"/>
    </source>
</evidence>
<feature type="region of interest" description="Disordered" evidence="9">
    <location>
        <begin position="425"/>
        <end position="472"/>
    </location>
</feature>
<evidence type="ECO:0000256" key="8">
    <source>
        <dbReference type="PROSITE-ProRule" id="PRU00175"/>
    </source>
</evidence>
<evidence type="ECO:0000256" key="2">
    <source>
        <dbReference type="ARBA" id="ARBA00022692"/>
    </source>
</evidence>
<dbReference type="PANTHER" id="PTHR47168:SF1">
    <property type="entry name" value="OS02G0798600 PROTEIN"/>
    <property type="match status" value="1"/>
</dbReference>
<evidence type="ECO:0000256" key="4">
    <source>
        <dbReference type="ARBA" id="ARBA00022771"/>
    </source>
</evidence>
<evidence type="ECO:0000313" key="11">
    <source>
        <dbReference type="EMBL" id="KAJ2780057.1"/>
    </source>
</evidence>
<evidence type="ECO:0000256" key="9">
    <source>
        <dbReference type="SAM" id="MobiDB-lite"/>
    </source>
</evidence>
<dbReference type="InterPro" id="IPR013083">
    <property type="entry name" value="Znf_RING/FYVE/PHD"/>
</dbReference>
<proteinExistence type="predicted"/>
<keyword evidence="3" id="KW-0479">Metal-binding</keyword>
<keyword evidence="5" id="KW-0862">Zinc</keyword>
<feature type="compositionally biased region" description="Low complexity" evidence="9">
    <location>
        <begin position="23"/>
        <end position="39"/>
    </location>
</feature>
<dbReference type="Gene3D" id="3.30.40.10">
    <property type="entry name" value="Zinc/RING finger domain, C3HC4 (zinc finger)"/>
    <property type="match status" value="1"/>
</dbReference>
<feature type="compositionally biased region" description="Low complexity" evidence="9">
    <location>
        <begin position="356"/>
        <end position="379"/>
    </location>
</feature>
<feature type="domain" description="RING-type" evidence="10">
    <location>
        <begin position="588"/>
        <end position="630"/>
    </location>
</feature>
<accession>A0A9W8H6D5</accession>
<keyword evidence="7" id="KW-0472">Membrane</keyword>
<dbReference type="SMART" id="SM00184">
    <property type="entry name" value="RING"/>
    <property type="match status" value="1"/>
</dbReference>
<dbReference type="PROSITE" id="PS50089">
    <property type="entry name" value="ZF_RING_2"/>
    <property type="match status" value="1"/>
</dbReference>
<protein>
    <recommendedName>
        <fullName evidence="10">RING-type domain-containing protein</fullName>
    </recommendedName>
</protein>
<gene>
    <name evidence="11" type="ORF">H4R18_003672</name>
</gene>
<evidence type="ECO:0000313" key="12">
    <source>
        <dbReference type="Proteomes" id="UP001140217"/>
    </source>
</evidence>
<keyword evidence="6" id="KW-1133">Transmembrane helix</keyword>
<feature type="compositionally biased region" description="Basic and acidic residues" evidence="9">
    <location>
        <begin position="279"/>
        <end position="297"/>
    </location>
</feature>
<dbReference type="InterPro" id="IPR051653">
    <property type="entry name" value="E3_ligase_sorting_rcpt"/>
</dbReference>
<keyword evidence="4 8" id="KW-0863">Zinc-finger</keyword>
<dbReference type="AlphaFoldDB" id="A0A9W8H6D5"/>
<feature type="region of interest" description="Disordered" evidence="9">
    <location>
        <begin position="242"/>
        <end position="297"/>
    </location>
</feature>
<sequence>MSLDTADPIDAHAGDAPADHEAAQGAGAAPSAGPGAGDAHMADAGDDAEDHQDPVAVAHERVQVRLRAGNELMSRIISQSVITSVAQELERRNAIAARVRTETPPAGDGSGLGAAGTPEPQGQPGRPADAAHTGRYAMSPESRYELYLRVAQFIQSLLEGGTAPQAPQADSADSADSANSAADGGANNAGSASSTAGGGAEQGAAGGPAAEARRDMLRNTSYRLFLLPGAIEQALAEYERVHREPPDRAAGGPGAGGAGGPPGSGGGGGGGGGGSGHIPPREPNEAEREQAERLREREEKLEQLRNIARAISDERRSVEFPLLMLGIRLNSDIFQRARAIAEGMEGRAIGSGSMGSGSRPASATSATSSMAAEPSAPATQAVPEAEEDGEPPARTPASEGPLRGGLFGRLGAILPGLAGYAASLQRGRDGAPQREPAQADDGSAGSSSSGGASNETTAAAASGSSTPESEQPGISVYITVNNVSLMNPIVLPLVTHSLFPELIDEVARPGVVNMQSGAAANSNYDLFLEIANIVGRVTLTTISQDAVDKHLGEYRFEGVVGGAAVARAVSGDGQQAGEAVRLVSADQCPVCLEAFEAGEAMRVLGCRHAMHKACGDSWLTGGANRCPICRSKAVQVAAAAGGSE</sequence>
<feature type="compositionally biased region" description="Basic and acidic residues" evidence="9">
    <location>
        <begin position="9"/>
        <end position="22"/>
    </location>
</feature>
<keyword evidence="2" id="KW-0812">Transmembrane</keyword>
<dbReference type="CDD" id="cd16473">
    <property type="entry name" value="RING-H2_RNF103"/>
    <property type="match status" value="1"/>
</dbReference>
<keyword evidence="12" id="KW-1185">Reference proteome</keyword>
<feature type="compositionally biased region" description="Low complexity" evidence="9">
    <location>
        <begin position="442"/>
        <end position="470"/>
    </location>
</feature>
<dbReference type="GO" id="GO:0008270">
    <property type="term" value="F:zinc ion binding"/>
    <property type="evidence" value="ECO:0007669"/>
    <property type="project" value="UniProtKB-KW"/>
</dbReference>
<dbReference type="GO" id="GO:0016020">
    <property type="term" value="C:membrane"/>
    <property type="evidence" value="ECO:0007669"/>
    <property type="project" value="UniProtKB-SubCell"/>
</dbReference>
<organism evidence="11 12">
    <name type="scientific">Coemansia javaensis</name>
    <dbReference type="NCBI Taxonomy" id="2761396"/>
    <lineage>
        <taxon>Eukaryota</taxon>
        <taxon>Fungi</taxon>
        <taxon>Fungi incertae sedis</taxon>
        <taxon>Zoopagomycota</taxon>
        <taxon>Kickxellomycotina</taxon>
        <taxon>Kickxellomycetes</taxon>
        <taxon>Kickxellales</taxon>
        <taxon>Kickxellaceae</taxon>
        <taxon>Coemansia</taxon>
    </lineage>
</organism>
<feature type="compositionally biased region" description="Gly residues" evidence="9">
    <location>
        <begin position="251"/>
        <end position="276"/>
    </location>
</feature>
<dbReference type="EMBL" id="JANBUL010000152">
    <property type="protein sequence ID" value="KAJ2780057.1"/>
    <property type="molecule type" value="Genomic_DNA"/>
</dbReference>